<protein>
    <recommendedName>
        <fullName evidence="1">F-box domain-containing protein</fullName>
    </recommendedName>
</protein>
<dbReference type="InterPro" id="IPR036047">
    <property type="entry name" value="F-box-like_dom_sf"/>
</dbReference>
<proteinExistence type="predicted"/>
<dbReference type="InterPro" id="IPR001810">
    <property type="entry name" value="F-box_dom"/>
</dbReference>
<dbReference type="SUPFAM" id="SSF81383">
    <property type="entry name" value="F-box domain"/>
    <property type="match status" value="1"/>
</dbReference>
<feature type="domain" description="F-box" evidence="1">
    <location>
        <begin position="62"/>
        <end position="95"/>
    </location>
</feature>
<sequence length="162" mass="18689">MVTLSEDLNPSTSRIPIPSTYLQDNVLTRFHKQHGISKGSDQRSIGLLALLINSEYSSYRDWSALPQDLLVLIARKLCLRNDLVALSQVCKPWCRTLATYMDNGFISVVSPNAQRRRVEYVPIEQMCWSECWEEVKDLFEISESTKIEIFTYANILMVWLVI</sequence>
<gene>
    <name evidence="2" type="ORF">GOP47_0024460</name>
</gene>
<dbReference type="EMBL" id="JABFUD020000024">
    <property type="protein sequence ID" value="KAI5060040.1"/>
    <property type="molecule type" value="Genomic_DNA"/>
</dbReference>
<keyword evidence="3" id="KW-1185">Reference proteome</keyword>
<dbReference type="Gene3D" id="1.20.1280.50">
    <property type="match status" value="1"/>
</dbReference>
<evidence type="ECO:0000313" key="2">
    <source>
        <dbReference type="EMBL" id="KAI5060040.1"/>
    </source>
</evidence>
<dbReference type="AlphaFoldDB" id="A0A9D4Z3P2"/>
<accession>A0A9D4Z3P2</accession>
<evidence type="ECO:0000313" key="3">
    <source>
        <dbReference type="Proteomes" id="UP000886520"/>
    </source>
</evidence>
<dbReference type="Pfam" id="PF12937">
    <property type="entry name" value="F-box-like"/>
    <property type="match status" value="1"/>
</dbReference>
<organism evidence="2 3">
    <name type="scientific">Adiantum capillus-veneris</name>
    <name type="common">Maidenhair fern</name>
    <dbReference type="NCBI Taxonomy" id="13818"/>
    <lineage>
        <taxon>Eukaryota</taxon>
        <taxon>Viridiplantae</taxon>
        <taxon>Streptophyta</taxon>
        <taxon>Embryophyta</taxon>
        <taxon>Tracheophyta</taxon>
        <taxon>Polypodiopsida</taxon>
        <taxon>Polypodiidae</taxon>
        <taxon>Polypodiales</taxon>
        <taxon>Pteridineae</taxon>
        <taxon>Pteridaceae</taxon>
        <taxon>Vittarioideae</taxon>
        <taxon>Adiantum</taxon>
    </lineage>
</organism>
<dbReference type="Proteomes" id="UP000886520">
    <property type="component" value="Chromosome 24"/>
</dbReference>
<dbReference type="OrthoDB" id="642536at2759"/>
<evidence type="ECO:0000259" key="1">
    <source>
        <dbReference type="Pfam" id="PF12937"/>
    </source>
</evidence>
<comment type="caution">
    <text evidence="2">The sequence shown here is derived from an EMBL/GenBank/DDBJ whole genome shotgun (WGS) entry which is preliminary data.</text>
</comment>
<reference evidence="2" key="1">
    <citation type="submission" date="2021-01" db="EMBL/GenBank/DDBJ databases">
        <title>Adiantum capillus-veneris genome.</title>
        <authorList>
            <person name="Fang Y."/>
            <person name="Liao Q."/>
        </authorList>
    </citation>
    <scope>NUCLEOTIDE SEQUENCE</scope>
    <source>
        <strain evidence="2">H3</strain>
        <tissue evidence="2">Leaf</tissue>
    </source>
</reference>
<name>A0A9D4Z3P2_ADICA</name>